<evidence type="ECO:0000313" key="2">
    <source>
        <dbReference type="EMBL" id="MBC5582411.1"/>
    </source>
</evidence>
<dbReference type="InterPro" id="IPR050483">
    <property type="entry name" value="CoA-transferase_III_domain"/>
</dbReference>
<dbReference type="PANTHER" id="PTHR48207">
    <property type="entry name" value="SUCCINATE--HYDROXYMETHYLGLUTARATE COA-TRANSFERASE"/>
    <property type="match status" value="1"/>
</dbReference>
<evidence type="ECO:0000256" key="1">
    <source>
        <dbReference type="ARBA" id="ARBA00022679"/>
    </source>
</evidence>
<dbReference type="EMBL" id="JACONZ010000005">
    <property type="protein sequence ID" value="MBC5582411.1"/>
    <property type="molecule type" value="Genomic_DNA"/>
</dbReference>
<reference evidence="2" key="1">
    <citation type="submission" date="2020-08" db="EMBL/GenBank/DDBJ databases">
        <title>Genome public.</title>
        <authorList>
            <person name="Liu C."/>
            <person name="Sun Q."/>
        </authorList>
    </citation>
    <scope>NUCLEOTIDE SEQUENCE</scope>
    <source>
        <strain evidence="2">BX8</strain>
    </source>
</reference>
<name>A0A923L245_9FIRM</name>
<protein>
    <submittedName>
        <fullName evidence="2">CoA transferase</fullName>
    </submittedName>
</protein>
<organism evidence="2 3">
    <name type="scientific">Anaerofilum hominis</name>
    <dbReference type="NCBI Taxonomy" id="2763016"/>
    <lineage>
        <taxon>Bacteria</taxon>
        <taxon>Bacillati</taxon>
        <taxon>Bacillota</taxon>
        <taxon>Clostridia</taxon>
        <taxon>Eubacteriales</taxon>
        <taxon>Oscillospiraceae</taxon>
        <taxon>Anaerofilum</taxon>
    </lineage>
</organism>
<dbReference type="InterPro" id="IPR003673">
    <property type="entry name" value="CoA-Trfase_fam_III"/>
</dbReference>
<keyword evidence="1 2" id="KW-0808">Transferase</keyword>
<dbReference type="Proteomes" id="UP000659630">
    <property type="component" value="Unassembled WGS sequence"/>
</dbReference>
<dbReference type="RefSeq" id="WP_186888774.1">
    <property type="nucleotide sequence ID" value="NZ_JACONZ010000005.1"/>
</dbReference>
<dbReference type="GO" id="GO:0008410">
    <property type="term" value="F:CoA-transferase activity"/>
    <property type="evidence" value="ECO:0007669"/>
    <property type="project" value="TreeGrafter"/>
</dbReference>
<proteinExistence type="predicted"/>
<dbReference type="SUPFAM" id="SSF89796">
    <property type="entry name" value="CoA-transferase family III (CaiB/BaiF)"/>
    <property type="match status" value="1"/>
</dbReference>
<dbReference type="PANTHER" id="PTHR48207:SF3">
    <property type="entry name" value="SUCCINATE--HYDROXYMETHYLGLUTARATE COA-TRANSFERASE"/>
    <property type="match status" value="1"/>
</dbReference>
<gene>
    <name evidence="2" type="ORF">H8S23_12935</name>
</gene>
<keyword evidence="3" id="KW-1185">Reference proteome</keyword>
<dbReference type="Pfam" id="PF02515">
    <property type="entry name" value="CoA_transf_3"/>
    <property type="match status" value="1"/>
</dbReference>
<dbReference type="InterPro" id="IPR023606">
    <property type="entry name" value="CoA-Trfase_III_dom_1_sf"/>
</dbReference>
<sequence length="402" mass="43229">MSDHRALENLTVLDLTRVLAGPFCTMMLADMGADVIKIEMPGTGDDTRSYPPFRENKNGVRESLYFANINRNKRGVTLNLKTPEGKELFLRMVKSADVVIENYRPGVMDRLGLGYEELRQVNPRIIYAAVSGFGSYGPYHLRPGYDILAQAMGGMMAITGPAGGGPTRAGSALGDILGGLHVTIGILAAVNARAITGQGQRVDVSLMDSVIAATENTALKYLESGQVPPRMGNRYAAVSPYDGFRCRDGVVIVACGNQKLFGKLCTEILEQPQLAADPRFADMTGRLEHQDDLKELIEAWLADKTMAQAAEILLAHGIPAGPILDVSQILDDPHVKEREMFVRTEHPTLGEVTVNGCAVKLMGTPAAVRAPAPALGQDNEAVFSALGLSPAELAALKEKNVF</sequence>
<dbReference type="Gene3D" id="3.40.50.10540">
    <property type="entry name" value="Crotonobetainyl-coa:carnitine coa-transferase, domain 1"/>
    <property type="match status" value="1"/>
</dbReference>
<evidence type="ECO:0000313" key="3">
    <source>
        <dbReference type="Proteomes" id="UP000659630"/>
    </source>
</evidence>
<dbReference type="InterPro" id="IPR044855">
    <property type="entry name" value="CoA-Trfase_III_dom3_sf"/>
</dbReference>
<accession>A0A923L245</accession>
<comment type="caution">
    <text evidence="2">The sequence shown here is derived from an EMBL/GenBank/DDBJ whole genome shotgun (WGS) entry which is preliminary data.</text>
</comment>
<dbReference type="Gene3D" id="3.30.1540.10">
    <property type="entry name" value="formyl-coa transferase, domain 3"/>
    <property type="match status" value="1"/>
</dbReference>
<dbReference type="AlphaFoldDB" id="A0A923L245"/>